<feature type="domain" description="Histidine kinase" evidence="3">
    <location>
        <begin position="407"/>
        <end position="659"/>
    </location>
</feature>
<dbReference type="AlphaFoldDB" id="A0AAD1Y5B7"/>
<dbReference type="GO" id="GO:0000155">
    <property type="term" value="F:phosphorelay sensor kinase activity"/>
    <property type="evidence" value="ECO:0007669"/>
    <property type="project" value="InterPro"/>
</dbReference>
<dbReference type="Proteomes" id="UP001295684">
    <property type="component" value="Unassembled WGS sequence"/>
</dbReference>
<dbReference type="Gene3D" id="3.30.565.10">
    <property type="entry name" value="Histidine kinase-like ATPase, C-terminal domain"/>
    <property type="match status" value="1"/>
</dbReference>
<dbReference type="SMART" id="SM00387">
    <property type="entry name" value="HATPase_c"/>
    <property type="match status" value="1"/>
</dbReference>
<keyword evidence="2" id="KW-0472">Membrane</keyword>
<feature type="transmembrane region" description="Helical" evidence="2">
    <location>
        <begin position="112"/>
        <end position="133"/>
    </location>
</feature>
<dbReference type="SMART" id="SM00388">
    <property type="entry name" value="HisKA"/>
    <property type="match status" value="1"/>
</dbReference>
<dbReference type="Pfam" id="PF00512">
    <property type="entry name" value="HisKA"/>
    <property type="match status" value="1"/>
</dbReference>
<organism evidence="4 5">
    <name type="scientific">Euplotes crassus</name>
    <dbReference type="NCBI Taxonomy" id="5936"/>
    <lineage>
        <taxon>Eukaryota</taxon>
        <taxon>Sar</taxon>
        <taxon>Alveolata</taxon>
        <taxon>Ciliophora</taxon>
        <taxon>Intramacronucleata</taxon>
        <taxon>Spirotrichea</taxon>
        <taxon>Hypotrichia</taxon>
        <taxon>Euplotida</taxon>
        <taxon>Euplotidae</taxon>
        <taxon>Moneuplotes</taxon>
    </lineage>
</organism>
<evidence type="ECO:0000313" key="4">
    <source>
        <dbReference type="EMBL" id="CAI2384550.1"/>
    </source>
</evidence>
<dbReference type="PRINTS" id="PR00344">
    <property type="entry name" value="BCTRLSENSOR"/>
</dbReference>
<keyword evidence="2" id="KW-1133">Transmembrane helix</keyword>
<evidence type="ECO:0000313" key="5">
    <source>
        <dbReference type="Proteomes" id="UP001295684"/>
    </source>
</evidence>
<dbReference type="PANTHER" id="PTHR43719">
    <property type="entry name" value="TWO-COMPONENT HISTIDINE KINASE"/>
    <property type="match status" value="1"/>
</dbReference>
<gene>
    <name evidence="4" type="ORF">ECRASSUSDP1_LOCUS26083</name>
</gene>
<dbReference type="InterPro" id="IPR004358">
    <property type="entry name" value="Sig_transdc_His_kin-like_C"/>
</dbReference>
<name>A0AAD1Y5B7_EUPCR</name>
<dbReference type="Gene3D" id="1.10.287.130">
    <property type="match status" value="1"/>
</dbReference>
<evidence type="ECO:0000259" key="3">
    <source>
        <dbReference type="PROSITE" id="PS50109"/>
    </source>
</evidence>
<dbReference type="PROSITE" id="PS50109">
    <property type="entry name" value="HIS_KIN"/>
    <property type="match status" value="1"/>
</dbReference>
<dbReference type="EMBL" id="CAMPGE010026890">
    <property type="protein sequence ID" value="CAI2384550.1"/>
    <property type="molecule type" value="Genomic_DNA"/>
</dbReference>
<dbReference type="SUPFAM" id="SSF55874">
    <property type="entry name" value="ATPase domain of HSP90 chaperone/DNA topoisomerase II/histidine kinase"/>
    <property type="match status" value="1"/>
</dbReference>
<feature type="transmembrane region" description="Helical" evidence="2">
    <location>
        <begin position="223"/>
        <end position="242"/>
    </location>
</feature>
<feature type="transmembrane region" description="Helical" evidence="2">
    <location>
        <begin position="18"/>
        <end position="42"/>
    </location>
</feature>
<dbReference type="SUPFAM" id="SSF47384">
    <property type="entry name" value="Homodimeric domain of signal transducing histidine kinase"/>
    <property type="match status" value="1"/>
</dbReference>
<dbReference type="Pfam" id="PF02518">
    <property type="entry name" value="HATPase_c"/>
    <property type="match status" value="1"/>
</dbReference>
<keyword evidence="2" id="KW-0812">Transmembrane</keyword>
<dbReference type="InterPro" id="IPR005467">
    <property type="entry name" value="His_kinase_dom"/>
</dbReference>
<dbReference type="InterPro" id="IPR036097">
    <property type="entry name" value="HisK_dim/P_sf"/>
</dbReference>
<dbReference type="InterPro" id="IPR050956">
    <property type="entry name" value="2C_system_His_kinase"/>
</dbReference>
<dbReference type="PANTHER" id="PTHR43719:SF28">
    <property type="entry name" value="PEROXIDE STRESS-ACTIVATED HISTIDINE KINASE MAK1-RELATED"/>
    <property type="match status" value="1"/>
</dbReference>
<reference evidence="4" key="1">
    <citation type="submission" date="2023-07" db="EMBL/GenBank/DDBJ databases">
        <authorList>
            <consortium name="AG Swart"/>
            <person name="Singh M."/>
            <person name="Singh A."/>
            <person name="Seah K."/>
            <person name="Emmerich C."/>
        </authorList>
    </citation>
    <scope>NUCLEOTIDE SEQUENCE</scope>
    <source>
        <strain evidence="4">DP1</strain>
    </source>
</reference>
<evidence type="ECO:0000256" key="2">
    <source>
        <dbReference type="SAM" id="Phobius"/>
    </source>
</evidence>
<accession>A0AAD1Y5B7</accession>
<dbReference type="InterPro" id="IPR036890">
    <property type="entry name" value="HATPase_C_sf"/>
</dbReference>
<comment type="caution">
    <text evidence="4">The sequence shown here is derived from an EMBL/GenBank/DDBJ whole genome shotgun (WGS) entry which is preliminary data.</text>
</comment>
<protein>
    <recommendedName>
        <fullName evidence="3">Histidine kinase domain-containing protein</fullName>
    </recommendedName>
</protein>
<evidence type="ECO:0000256" key="1">
    <source>
        <dbReference type="ARBA" id="ARBA00022553"/>
    </source>
</evidence>
<keyword evidence="1" id="KW-0597">Phosphoprotein</keyword>
<dbReference type="CDD" id="cd00082">
    <property type="entry name" value="HisKA"/>
    <property type="match status" value="1"/>
</dbReference>
<keyword evidence="5" id="KW-1185">Reference proteome</keyword>
<sequence>MGWIRGCEGNCCSFGTSLLFFVFFCKVCAVGRLLLGFCIQFLNSIIRESGQKEYPKAISEITMDMIRIISKFEVVYDFIEFWRELGALTTKPELQKVKNEYFQSYTMTCWDYIWRPLLFYNILGTLLVFAGYSEDDSDYFVFPLACSVYIFTNIFVQRTKKSYIGLIVYFSFFILIVTNLSVTSPSYQYNECWSVMNMIFIIIAIAFCLEWRRITKVFLMAKLYYLLNIYYFYGSMSFMALFCFGFEIILVCIITIALSKIVLSFIEMNIKIQHLLKTIRKLLEVFPEPVIIESLDPEAREIITKFTNDAAKKEFFDKKKEQENQSVSKFLKAQRDLLRSLKSEVCSEIEIQQADTSEARHFNAKTITVEWESDKQASMHVFTNMTDVKKLEHEKAVNRCLHLMFSSVSHELRTPLNAFKHAIEFMKTSYDEYKESIRRGVLGQSLKKTDEIFNKFHKIASISSSTLLYLVEDILDLAKIESGKFSLSIHPFKIKDLANEVEFIFGFQCAQKKLKFVIKYDGYDNEARDPGSTIVNSDIGRIKQVLINLISNSYKFTQKGGIFVTISHEKQFDFDSFEYQSMLRFTVKDTGIGIPSEMQADLFKIFGKVAQSDKKINVEGSGLGLNISKKLVKALGGRIDLISEEKKGTEVTFTVKNHPHAQRALPREVGLNFETSSGSYNISEEPLAISRLNKIRKFCPRESRFTK</sequence>
<feature type="transmembrane region" description="Helical" evidence="2">
    <location>
        <begin position="139"/>
        <end position="156"/>
    </location>
</feature>
<dbReference type="InterPro" id="IPR003594">
    <property type="entry name" value="HATPase_dom"/>
</dbReference>
<feature type="transmembrane region" description="Helical" evidence="2">
    <location>
        <begin position="194"/>
        <end position="211"/>
    </location>
</feature>
<dbReference type="InterPro" id="IPR003661">
    <property type="entry name" value="HisK_dim/P_dom"/>
</dbReference>
<feature type="transmembrane region" description="Helical" evidence="2">
    <location>
        <begin position="163"/>
        <end position="182"/>
    </location>
</feature>
<proteinExistence type="predicted"/>